<dbReference type="GO" id="GO:0016020">
    <property type="term" value="C:membrane"/>
    <property type="evidence" value="ECO:0007669"/>
    <property type="project" value="InterPro"/>
</dbReference>
<evidence type="ECO:0000256" key="8">
    <source>
        <dbReference type="ARBA" id="ARBA00023065"/>
    </source>
</evidence>
<evidence type="ECO:0000256" key="9">
    <source>
        <dbReference type="ARBA" id="ARBA00023136"/>
    </source>
</evidence>
<dbReference type="PROSITE" id="PS51201">
    <property type="entry name" value="RCK_N"/>
    <property type="match status" value="1"/>
</dbReference>
<dbReference type="InterPro" id="IPR003148">
    <property type="entry name" value="RCK_N"/>
</dbReference>
<evidence type="ECO:0000256" key="6">
    <source>
        <dbReference type="ARBA" id="ARBA00022958"/>
    </source>
</evidence>
<dbReference type="Pfam" id="PF00999">
    <property type="entry name" value="Na_H_Exchanger"/>
    <property type="match status" value="1"/>
</dbReference>
<evidence type="ECO:0000259" key="11">
    <source>
        <dbReference type="PROSITE" id="PS51201"/>
    </source>
</evidence>
<dbReference type="AlphaFoldDB" id="A0A7C9ARM2"/>
<reference evidence="12" key="2">
    <citation type="submission" date="2020-07" db="EMBL/GenBank/DDBJ databases">
        <authorList>
            <person name="Vera ALvarez R."/>
            <person name="Arias-Moreno D.M."/>
            <person name="Jimenez-Jacinto V."/>
            <person name="Jimenez-Bremont J.F."/>
            <person name="Swaminathan K."/>
            <person name="Moose S.P."/>
            <person name="Guerrero-Gonzalez M.L."/>
            <person name="Marino-Ramirez L."/>
            <person name="Landsman D."/>
            <person name="Rodriguez-Kessler M."/>
            <person name="Delgado-Sanchez P."/>
        </authorList>
    </citation>
    <scope>NUCLEOTIDE SEQUENCE</scope>
    <source>
        <tissue evidence="12">Cladode</tissue>
    </source>
</reference>
<dbReference type="PANTHER" id="PTHR46157">
    <property type="entry name" value="K(+) EFFLUX ANTIPORTER 3, CHLOROPLASTIC"/>
    <property type="match status" value="1"/>
</dbReference>
<feature type="region of interest" description="Disordered" evidence="10">
    <location>
        <begin position="737"/>
        <end position="792"/>
    </location>
</feature>
<evidence type="ECO:0000256" key="4">
    <source>
        <dbReference type="ARBA" id="ARBA00022538"/>
    </source>
</evidence>
<dbReference type="PANTHER" id="PTHR46157:SF4">
    <property type="entry name" value="K(+) EFFLUX ANTIPORTER 3, CHLOROPLASTIC"/>
    <property type="match status" value="1"/>
</dbReference>
<dbReference type="GO" id="GO:0006813">
    <property type="term" value="P:potassium ion transport"/>
    <property type="evidence" value="ECO:0007669"/>
    <property type="project" value="UniProtKB-KW"/>
</dbReference>
<evidence type="ECO:0000256" key="7">
    <source>
        <dbReference type="ARBA" id="ARBA00022989"/>
    </source>
</evidence>
<dbReference type="InterPro" id="IPR036291">
    <property type="entry name" value="NAD(P)-bd_dom_sf"/>
</dbReference>
<evidence type="ECO:0000256" key="3">
    <source>
        <dbReference type="ARBA" id="ARBA00022449"/>
    </source>
</evidence>
<feature type="compositionally biased region" description="Basic and acidic residues" evidence="10">
    <location>
        <begin position="741"/>
        <end position="756"/>
    </location>
</feature>
<dbReference type="SUPFAM" id="SSF51735">
    <property type="entry name" value="NAD(P)-binding Rossmann-fold domains"/>
    <property type="match status" value="1"/>
</dbReference>
<dbReference type="InterPro" id="IPR006153">
    <property type="entry name" value="Cation/H_exchanger_TM"/>
</dbReference>
<sequence>MADSVVFSQCFKGSDATFRTRLNKSYHFEILCLHWRSHYVSSSKDRVVHMPSSSICLRLDRAHFTRSIREKLTLVPSCFGCGDRLFSSSRTIGMKRFQLHAVVDVASAVDVINDLGLDTLTFLAVTVLIVPAFRALKASPILGFFFAGVVLNQFGLIRNLIDVKVLSEWGILFLLFEMGLELSLARLKALAKFAFGMGLPQVLLSTLAFTAFELPPNGAFGTKVLEFLFHSRSDLVNIRSVDEAIVIGAALSLSSSAFVLQLLAEKGELPTRLGSATLGILLLQDIAVVPLLVILPVLESQNLGEQSIWPMLVKESLKALGGLGLLSFGAKFLLRRVFEVIAETRSSEAFIALCLLTVAGTSLLTQKLGFSDTLGAFLAGAILAETNFRTQIEADIRPFRGLLLGLFFVTTGTSIDMQLLLREWPNVLALLGGLIAIKTMITTAIGPRVGLTLQESVRIGFLLSQGGEFAFVVFSLANTLGVLPLELNKLLIIVVVLSMALTPLLNEMGRRAADFVAGKFDEDDKMTEGMNFDATEPVVILGFGQMGQVLANFLSAPLASGSDGDAGGWPYVAFDVDPAVVKAAKKLGFPVLYGDGSRPAVLQSAGISSPKAVLVMYPDKNKTIEAVKRMRLAYPAVPVYARAQDLAHLLELKKAGAADVILENAETSLQLGSKLLKGLGVLSDDVDFLSQLVRDSMERQAQEALNKNEDREYDMMKSIQVRVADIVGARTTGAAVTEENVSEKDELNENDVRDSKDVEEESISYLEMDNQNNSLMKDESIEESDTVSCKSN</sequence>
<dbReference type="InterPro" id="IPR038770">
    <property type="entry name" value="Na+/solute_symporter_sf"/>
</dbReference>
<dbReference type="FunFam" id="3.40.50.720:FF:000036">
    <property type="entry name" value="Glutathione-regulated potassium-efflux system protein KefB"/>
    <property type="match status" value="1"/>
</dbReference>
<keyword evidence="3" id="KW-0050">Antiport</keyword>
<dbReference type="FunFam" id="1.20.1530.20:FF:000011">
    <property type="entry name" value="K(+) efflux antiporter 3, chloroplastic"/>
    <property type="match status" value="1"/>
</dbReference>
<dbReference type="GO" id="GO:0009507">
    <property type="term" value="C:chloroplast"/>
    <property type="evidence" value="ECO:0007669"/>
    <property type="project" value="TreeGrafter"/>
</dbReference>
<evidence type="ECO:0000256" key="2">
    <source>
        <dbReference type="ARBA" id="ARBA00022448"/>
    </source>
</evidence>
<dbReference type="GO" id="GO:1902600">
    <property type="term" value="P:proton transmembrane transport"/>
    <property type="evidence" value="ECO:0007669"/>
    <property type="project" value="InterPro"/>
</dbReference>
<accession>A0A7C9ARM2</accession>
<dbReference type="Gene3D" id="1.20.1530.20">
    <property type="match status" value="1"/>
</dbReference>
<evidence type="ECO:0000256" key="5">
    <source>
        <dbReference type="ARBA" id="ARBA00022692"/>
    </source>
</evidence>
<proteinExistence type="predicted"/>
<feature type="domain" description="RCK N-terminal" evidence="11">
    <location>
        <begin position="535"/>
        <end position="662"/>
    </location>
</feature>
<keyword evidence="5" id="KW-0812">Transmembrane</keyword>
<organism evidence="12">
    <name type="scientific">Opuntia streptacantha</name>
    <name type="common">Prickly pear cactus</name>
    <name type="synonym">Opuntia cardona</name>
    <dbReference type="NCBI Taxonomy" id="393608"/>
    <lineage>
        <taxon>Eukaryota</taxon>
        <taxon>Viridiplantae</taxon>
        <taxon>Streptophyta</taxon>
        <taxon>Embryophyta</taxon>
        <taxon>Tracheophyta</taxon>
        <taxon>Spermatophyta</taxon>
        <taxon>Magnoliopsida</taxon>
        <taxon>eudicotyledons</taxon>
        <taxon>Gunneridae</taxon>
        <taxon>Pentapetalae</taxon>
        <taxon>Caryophyllales</taxon>
        <taxon>Cactineae</taxon>
        <taxon>Cactaceae</taxon>
        <taxon>Opuntioideae</taxon>
        <taxon>Opuntia</taxon>
    </lineage>
</organism>
<keyword evidence="6" id="KW-0630">Potassium</keyword>
<dbReference type="Pfam" id="PF02254">
    <property type="entry name" value="TrkA_N"/>
    <property type="match status" value="1"/>
</dbReference>
<dbReference type="GO" id="GO:0015297">
    <property type="term" value="F:antiporter activity"/>
    <property type="evidence" value="ECO:0007669"/>
    <property type="project" value="UniProtKB-KW"/>
</dbReference>
<protein>
    <recommendedName>
        <fullName evidence="11">RCK N-terminal domain-containing protein</fullName>
    </recommendedName>
</protein>
<dbReference type="GO" id="GO:0012505">
    <property type="term" value="C:endomembrane system"/>
    <property type="evidence" value="ECO:0007669"/>
    <property type="project" value="UniProtKB-SubCell"/>
</dbReference>
<evidence type="ECO:0000313" key="12">
    <source>
        <dbReference type="EMBL" id="MBA4673517.1"/>
    </source>
</evidence>
<keyword evidence="9" id="KW-0472">Membrane</keyword>
<keyword evidence="2" id="KW-0813">Transport</keyword>
<keyword evidence="8" id="KW-0406">Ion transport</keyword>
<name>A0A7C9ARM2_OPUST</name>
<comment type="subcellular location">
    <subcellularLocation>
        <location evidence="1">Endomembrane system</location>
        <topology evidence="1">Multi-pass membrane protein</topology>
    </subcellularLocation>
</comment>
<keyword evidence="4" id="KW-0633">Potassium transport</keyword>
<dbReference type="Gene3D" id="3.40.50.720">
    <property type="entry name" value="NAD(P)-binding Rossmann-like Domain"/>
    <property type="match status" value="1"/>
</dbReference>
<dbReference type="EMBL" id="GISG01259211">
    <property type="protein sequence ID" value="MBA4673517.1"/>
    <property type="molecule type" value="Transcribed_RNA"/>
</dbReference>
<evidence type="ECO:0000256" key="1">
    <source>
        <dbReference type="ARBA" id="ARBA00004127"/>
    </source>
</evidence>
<reference evidence="12" key="1">
    <citation type="journal article" date="2013" name="J. Plant Res.">
        <title>Effect of fungi and light on seed germination of three Opuntia species from semiarid lands of central Mexico.</title>
        <authorList>
            <person name="Delgado-Sanchez P."/>
            <person name="Jimenez-Bremont J.F."/>
            <person name="Guerrero-Gonzalez Mde L."/>
            <person name="Flores J."/>
        </authorList>
    </citation>
    <scope>NUCLEOTIDE SEQUENCE</scope>
    <source>
        <tissue evidence="12">Cladode</tissue>
    </source>
</reference>
<evidence type="ECO:0000256" key="10">
    <source>
        <dbReference type="SAM" id="MobiDB-lite"/>
    </source>
</evidence>
<keyword evidence="7" id="KW-1133">Transmembrane helix</keyword>